<dbReference type="GO" id="GO:0004806">
    <property type="term" value="F:triacylglycerol lipase activity"/>
    <property type="evidence" value="ECO:0007669"/>
    <property type="project" value="TreeGrafter"/>
</dbReference>
<comment type="caution">
    <text evidence="5">The sequence shown here is derived from an EMBL/GenBank/DDBJ whole genome shotgun (WGS) entry which is preliminary data.</text>
</comment>
<evidence type="ECO:0000259" key="4">
    <source>
        <dbReference type="Pfam" id="PF07859"/>
    </source>
</evidence>
<reference evidence="5 6" key="1">
    <citation type="submission" date="2014-03" db="EMBL/GenBank/DDBJ databases">
        <title>Bradyrhizobium valentinum sp. nov., isolated from effective nodules of Lupinus mariae-josephae, a lupine endemic of basic-lime soils in Eastern Spain.</title>
        <authorList>
            <person name="Duran D."/>
            <person name="Rey L."/>
            <person name="Navarro A."/>
            <person name="Busquets A."/>
            <person name="Imperial J."/>
            <person name="Ruiz-Argueso T."/>
        </authorList>
    </citation>
    <scope>NUCLEOTIDE SEQUENCE [LARGE SCALE GENOMIC DNA]</scope>
    <source>
        <strain evidence="5 6">PAC68</strain>
    </source>
</reference>
<dbReference type="PANTHER" id="PTHR48081">
    <property type="entry name" value="AB HYDROLASE SUPERFAMILY PROTEIN C4A8.06C"/>
    <property type="match status" value="1"/>
</dbReference>
<dbReference type="Pfam" id="PF07859">
    <property type="entry name" value="Abhydrolase_3"/>
    <property type="match status" value="1"/>
</dbReference>
<evidence type="ECO:0000256" key="1">
    <source>
        <dbReference type="ARBA" id="ARBA00010515"/>
    </source>
</evidence>
<organism evidence="5 6">
    <name type="scientific">Bradyrhizobium jicamae</name>
    <dbReference type="NCBI Taxonomy" id="280332"/>
    <lineage>
        <taxon>Bacteria</taxon>
        <taxon>Pseudomonadati</taxon>
        <taxon>Pseudomonadota</taxon>
        <taxon>Alphaproteobacteria</taxon>
        <taxon>Hyphomicrobiales</taxon>
        <taxon>Nitrobacteraceae</taxon>
        <taxon>Bradyrhizobium</taxon>
    </lineage>
</organism>
<protein>
    <recommendedName>
        <fullName evidence="4">Alpha/beta hydrolase fold-3 domain-containing protein</fullName>
    </recommendedName>
</protein>
<dbReference type="Proteomes" id="UP000050863">
    <property type="component" value="Unassembled WGS sequence"/>
</dbReference>
<evidence type="ECO:0000313" key="5">
    <source>
        <dbReference type="EMBL" id="KRR00402.1"/>
    </source>
</evidence>
<dbReference type="OrthoDB" id="9806180at2"/>
<dbReference type="PROSITE" id="PS01174">
    <property type="entry name" value="LIPASE_GDXG_SER"/>
    <property type="match status" value="1"/>
</dbReference>
<feature type="active site" evidence="3">
    <location>
        <position position="153"/>
    </location>
</feature>
<comment type="similarity">
    <text evidence="1">Belongs to the 'GDXG' lipolytic enzyme family.</text>
</comment>
<dbReference type="PANTHER" id="PTHR48081:SF30">
    <property type="entry name" value="ACETYL-HYDROLASE LIPR-RELATED"/>
    <property type="match status" value="1"/>
</dbReference>
<dbReference type="InterPro" id="IPR013094">
    <property type="entry name" value="AB_hydrolase_3"/>
</dbReference>
<dbReference type="EMBL" id="LLXZ01000171">
    <property type="protein sequence ID" value="KRR00402.1"/>
    <property type="molecule type" value="Genomic_DNA"/>
</dbReference>
<keyword evidence="2" id="KW-0378">Hydrolase</keyword>
<evidence type="ECO:0000256" key="2">
    <source>
        <dbReference type="ARBA" id="ARBA00022801"/>
    </source>
</evidence>
<proteinExistence type="inferred from homology"/>
<dbReference type="Gene3D" id="3.40.50.1820">
    <property type="entry name" value="alpha/beta hydrolase"/>
    <property type="match status" value="1"/>
</dbReference>
<dbReference type="InterPro" id="IPR029058">
    <property type="entry name" value="AB_hydrolase_fold"/>
</dbReference>
<dbReference type="SUPFAM" id="SSF53474">
    <property type="entry name" value="alpha/beta-Hydrolases"/>
    <property type="match status" value="1"/>
</dbReference>
<dbReference type="InterPro" id="IPR050300">
    <property type="entry name" value="GDXG_lipolytic_enzyme"/>
</dbReference>
<feature type="domain" description="Alpha/beta hydrolase fold-3" evidence="4">
    <location>
        <begin position="81"/>
        <end position="274"/>
    </location>
</feature>
<evidence type="ECO:0000313" key="6">
    <source>
        <dbReference type="Proteomes" id="UP000050863"/>
    </source>
</evidence>
<gene>
    <name evidence="5" type="ORF">CQ12_29365</name>
</gene>
<dbReference type="STRING" id="280332.CQ12_29365"/>
<dbReference type="AlphaFoldDB" id="A0A0R3KY34"/>
<accession>A0A0R3KY34</accession>
<sequence>MNEMTIATHALSEKDAAIMVQIRERLKGVKGTVTGPDARPFFDEVMNGVAPADDIESEEGFVGGVPGIWVRRTSGPHDRAILYLHGGAYVVGSPRAYVNFVGHMVSRAGIPAFVADYALAPERPFPAAIEDAHRAFNGLVDQGIRKIVLAGDSAGGGLALALLSQVRNGDPAPRAVVVISPWTDLALTSPSMLSRDAADPIWSAAALAKMARLYLGDADSRDERASPVYSDRQGLPPVLIHVGDAEVLLDDSLRYAEGIAGIEVHVSDGMLHVFPSSAGILGAADAALDNIGMFVASSMRSKTA</sequence>
<dbReference type="InterPro" id="IPR033140">
    <property type="entry name" value="Lipase_GDXG_put_SER_AS"/>
</dbReference>
<evidence type="ECO:0000256" key="3">
    <source>
        <dbReference type="PROSITE-ProRule" id="PRU10038"/>
    </source>
</evidence>
<keyword evidence="6" id="KW-1185">Reference proteome</keyword>
<name>A0A0R3KY34_9BRAD</name>